<dbReference type="Pfam" id="PF01261">
    <property type="entry name" value="AP_endonuc_2"/>
    <property type="match status" value="1"/>
</dbReference>
<proteinExistence type="predicted"/>
<dbReference type="RefSeq" id="WP_227211253.1">
    <property type="nucleotide sequence ID" value="NZ_BAABZQ010000001.1"/>
</dbReference>
<dbReference type="InterPro" id="IPR050312">
    <property type="entry name" value="IolE/XylAMocC-like"/>
</dbReference>
<organism evidence="2 3">
    <name type="scientific">Blautia parvula</name>
    <dbReference type="NCBI Taxonomy" id="2877527"/>
    <lineage>
        <taxon>Bacteria</taxon>
        <taxon>Bacillati</taxon>
        <taxon>Bacillota</taxon>
        <taxon>Clostridia</taxon>
        <taxon>Lachnospirales</taxon>
        <taxon>Lachnospiraceae</taxon>
        <taxon>Blautia</taxon>
    </lineage>
</organism>
<feature type="domain" description="Xylose isomerase-like TIM barrel" evidence="1">
    <location>
        <begin position="50"/>
        <end position="245"/>
    </location>
</feature>
<reference evidence="2 3" key="1">
    <citation type="submission" date="2024-04" db="EMBL/GenBank/DDBJ databases">
        <title>Defined microbial consortia suppress multidrug-resistant proinflammatory Enterobacteriaceae via ecological control.</title>
        <authorList>
            <person name="Furuichi M."/>
            <person name="Kawaguchi T."/>
            <person name="Pust M."/>
            <person name="Yasuma K."/>
            <person name="Plichta D."/>
            <person name="Hasegawa N."/>
            <person name="Ohya T."/>
            <person name="Bhattarai S."/>
            <person name="Sasajima S."/>
            <person name="Aoto Y."/>
            <person name="Tuganbaev T."/>
            <person name="Yaginuma M."/>
            <person name="Ueda M."/>
            <person name="Okahashi N."/>
            <person name="Amafuji K."/>
            <person name="Kiridooshi Y."/>
            <person name="Sugita K."/>
            <person name="Strazar M."/>
            <person name="Skelly A."/>
            <person name="Suda W."/>
            <person name="Hattori M."/>
            <person name="Nakamoto N."/>
            <person name="Caballero S."/>
            <person name="Norman J."/>
            <person name="Olle B."/>
            <person name="Tanoue T."/>
            <person name="Arita M."/>
            <person name="Bucci V."/>
            <person name="Atarashi K."/>
            <person name="Xavier R."/>
            <person name="Honda K."/>
        </authorList>
    </citation>
    <scope>NUCLEOTIDE SEQUENCE [LARGE SCALE GENOMIC DNA]</scope>
    <source>
        <strain evidence="3">k34-0107-D12</strain>
    </source>
</reference>
<dbReference type="Gene3D" id="3.20.20.150">
    <property type="entry name" value="Divalent-metal-dependent TIM barrel enzymes"/>
    <property type="match status" value="1"/>
</dbReference>
<accession>A0ABQ0C0N6</accession>
<dbReference type="Proteomes" id="UP001600941">
    <property type="component" value="Unassembled WGS sequence"/>
</dbReference>
<protein>
    <recommendedName>
        <fullName evidence="1">Xylose isomerase-like TIM barrel domain-containing protein</fullName>
    </recommendedName>
</protein>
<dbReference type="PANTHER" id="PTHR12110">
    <property type="entry name" value="HYDROXYPYRUVATE ISOMERASE"/>
    <property type="match status" value="1"/>
</dbReference>
<dbReference type="PANTHER" id="PTHR12110:SF53">
    <property type="entry name" value="BLR5974 PROTEIN"/>
    <property type="match status" value="1"/>
</dbReference>
<evidence type="ECO:0000259" key="1">
    <source>
        <dbReference type="Pfam" id="PF01261"/>
    </source>
</evidence>
<evidence type="ECO:0000313" key="3">
    <source>
        <dbReference type="Proteomes" id="UP001600941"/>
    </source>
</evidence>
<name>A0ABQ0C0N6_9FIRM</name>
<dbReference type="InterPro" id="IPR036237">
    <property type="entry name" value="Xyl_isomerase-like_sf"/>
</dbReference>
<keyword evidence="3" id="KW-1185">Reference proteome</keyword>
<evidence type="ECO:0000313" key="2">
    <source>
        <dbReference type="EMBL" id="GAA6502340.1"/>
    </source>
</evidence>
<dbReference type="EMBL" id="BAABZQ010000001">
    <property type="protein sequence ID" value="GAA6502340.1"/>
    <property type="molecule type" value="Genomic_DNA"/>
</dbReference>
<dbReference type="SUPFAM" id="SSF51658">
    <property type="entry name" value="Xylose isomerase-like"/>
    <property type="match status" value="1"/>
</dbReference>
<comment type="caution">
    <text evidence="2">The sequence shown here is derived from an EMBL/GenBank/DDBJ whole genome shotgun (WGS) entry which is preliminary data.</text>
</comment>
<dbReference type="InterPro" id="IPR013022">
    <property type="entry name" value="Xyl_isomerase-like_TIM-brl"/>
</dbReference>
<gene>
    <name evidence="2" type="ORF">K340107D12_51560</name>
</gene>
<sequence>MKYEKISGFTDEISSHLEQQLIEAGRTGISYLALRNIDGKNICSYTPGEIKRTVLPLLKKYKMRVSSLGSPLGKIPICDEEAFAEQMLQAENAAHIAEILECSYVRIFSFYIPTGDSHSMWSECAADKVGRLAEVLGRYGITALHENEKEIFGDTKEHCLELFEKVNSPFLQAAFDFANFVQCKEEPLKAYRMLEPYVAYFHIKDALSENGDTVVCGQGDGCMETILGDAFGKGYNGFLTLEPHLTRFEGLELLERRAVKEIIRENRAEDGAEAFHMQYNALNHILERIDRRKKNGGKDYES</sequence>